<accession>A0A2K1R6F5</accession>
<reference evidence="5" key="2">
    <citation type="submission" date="2017-07" db="EMBL/GenBank/DDBJ databases">
        <title>WGS assembly of Populus trichocarpa.</title>
        <authorList>
            <person name="Tuskan G."/>
            <person name="Difazio S."/>
            <person name="Jansson S."/>
            <person name="Bohlmann J."/>
            <person name="Grigoriev I."/>
            <person name="Hellsten U."/>
            <person name="Putnam N."/>
            <person name="Ralph S."/>
            <person name="Rombauts S."/>
            <person name="Salamov A."/>
            <person name="Schein J."/>
            <person name="Sterck L."/>
            <person name="Aerts A."/>
            <person name="Bhalerao R."/>
            <person name="Bhalerao R."/>
            <person name="Blaudez D."/>
            <person name="Boerjan W."/>
            <person name="Brun A."/>
            <person name="Brunner A."/>
            <person name="Busov V."/>
            <person name="Campbell M."/>
            <person name="Carlson J."/>
            <person name="Chalot M."/>
            <person name="Chapman J."/>
            <person name="Chen G."/>
            <person name="Cooper D."/>
            <person name="Coutinho P."/>
            <person name="Couturier J."/>
            <person name="Covert S."/>
            <person name="Cronk Q."/>
            <person name="Cunningham R."/>
            <person name="Davis J."/>
            <person name="Degroeve S."/>
            <person name="Dejardin A."/>
            <person name="Depamphilis C."/>
            <person name="Detter J."/>
            <person name="Dirks B."/>
            <person name="Dubchak I."/>
            <person name="Duplessis S."/>
            <person name="Ehlting J."/>
            <person name="Ellis B."/>
            <person name="Gendler K."/>
            <person name="Goodstein D."/>
            <person name="Gribskov M."/>
            <person name="Grimwood J."/>
            <person name="Groover A."/>
            <person name="Gunter L."/>
            <person name="Hamberger B."/>
            <person name="Heinze B."/>
            <person name="Helariutta Y."/>
            <person name="Henrissat B."/>
            <person name="Holligan D."/>
            <person name="Holt R."/>
            <person name="Huang W."/>
            <person name="Islam-Faridi N."/>
            <person name="Jones S."/>
            <person name="Jones-Rhoades M."/>
            <person name="Jorgensen R."/>
            <person name="Joshi C."/>
            <person name="Kangasjarvi J."/>
            <person name="Karlsson J."/>
            <person name="Kelleher C."/>
            <person name="Kirkpatrick R."/>
            <person name="Kirst M."/>
            <person name="Kohler A."/>
            <person name="Kalluri U."/>
            <person name="Larimer F."/>
            <person name="Leebens-Mack J."/>
            <person name="Leple J."/>
            <person name="Locascio P."/>
            <person name="Lou Y."/>
            <person name="Lucas S."/>
            <person name="Martin F."/>
            <person name="Montanini B."/>
            <person name="Napoli C."/>
            <person name="Nelson D."/>
            <person name="Nelson C."/>
            <person name="Nieminen K."/>
            <person name="Nilsson O."/>
            <person name="Pereda V."/>
            <person name="Peter G."/>
            <person name="Philippe R."/>
            <person name="Pilate G."/>
            <person name="Poliakov A."/>
            <person name="Razumovskaya J."/>
            <person name="Richardson P."/>
            <person name="Rinaldi C."/>
            <person name="Ritland K."/>
            <person name="Rouze P."/>
            <person name="Ryaboy D."/>
            <person name="Schmutz J."/>
            <person name="Schrader J."/>
            <person name="Segerman B."/>
            <person name="Shin H."/>
            <person name="Siddiqui A."/>
            <person name="Sterky F."/>
            <person name="Terry A."/>
            <person name="Tsai C."/>
            <person name="Uberbacher E."/>
            <person name="Unneberg P."/>
            <person name="Vahala J."/>
            <person name="Wall K."/>
            <person name="Wessler S."/>
            <person name="Yang G."/>
            <person name="Yin T."/>
            <person name="Douglas C."/>
            <person name="Marra M."/>
            <person name="Sandberg G."/>
            <person name="Van De Peer Y."/>
            <person name="Rokhsar D."/>
        </authorList>
    </citation>
    <scope>NUCLEOTIDE SEQUENCE</scope>
    <source>
        <strain evidence="5">Nisqually-1</strain>
    </source>
</reference>
<evidence type="ECO:0000256" key="2">
    <source>
        <dbReference type="ARBA" id="ARBA00022741"/>
    </source>
</evidence>
<evidence type="ECO:0000256" key="1">
    <source>
        <dbReference type="ARBA" id="ARBA00022737"/>
    </source>
</evidence>
<dbReference type="GO" id="GO:0000166">
    <property type="term" value="F:nucleotide binding"/>
    <property type="evidence" value="ECO:0007669"/>
    <property type="project" value="UniProtKB-KW"/>
</dbReference>
<dbReference type="InterPro" id="IPR041118">
    <property type="entry name" value="Rx_N"/>
</dbReference>
<dbReference type="Gene3D" id="1.20.5.4130">
    <property type="match status" value="1"/>
</dbReference>
<dbReference type="GO" id="GO:0006952">
    <property type="term" value="P:defense response"/>
    <property type="evidence" value="ECO:0007669"/>
    <property type="project" value="UniProtKB-KW"/>
</dbReference>
<keyword evidence="2" id="KW-0547">Nucleotide-binding</keyword>
<gene>
    <name evidence="5" type="ORF">POPTR_T108300</name>
</gene>
<organism evidence="5">
    <name type="scientific">Populus trichocarpa</name>
    <name type="common">Western balsam poplar</name>
    <name type="synonym">Populus balsamifera subsp. trichocarpa</name>
    <dbReference type="NCBI Taxonomy" id="3694"/>
    <lineage>
        <taxon>Eukaryota</taxon>
        <taxon>Viridiplantae</taxon>
        <taxon>Streptophyta</taxon>
        <taxon>Embryophyta</taxon>
        <taxon>Tracheophyta</taxon>
        <taxon>Spermatophyta</taxon>
        <taxon>Magnoliopsida</taxon>
        <taxon>eudicotyledons</taxon>
        <taxon>Gunneridae</taxon>
        <taxon>Pentapetalae</taxon>
        <taxon>rosids</taxon>
        <taxon>fabids</taxon>
        <taxon>Malpighiales</taxon>
        <taxon>Salicaceae</taxon>
        <taxon>Saliceae</taxon>
        <taxon>Populus</taxon>
    </lineage>
</organism>
<evidence type="ECO:0000256" key="3">
    <source>
        <dbReference type="ARBA" id="ARBA00022821"/>
    </source>
</evidence>
<keyword evidence="3" id="KW-0611">Plant defense</keyword>
<sequence>MAVENALACLKGAAGFLGQQFASVLPGFFTCGKPDKEKLKKLRETLNTVNGLLNDAEEKKITEAERDLFTVMVLKTWIADAKEAIYEAEDLLIETDNEAQRIDLVVGSQTGMYQLSKKTRHLSYARTRPEDLDNLVGLDEVQNLRTILLISKFILANMNDEEISDFLRRFQSLRVLSLLHVGKLPNSIGSLKQLWYINLS</sequence>
<dbReference type="InParanoid" id="A0A2K1R6F5"/>
<reference evidence="5" key="1">
    <citation type="journal article" date="2006" name="Science">
        <title>The genome of black cottonwood, Populus trichocarpa (Torr. &amp; Gray).</title>
        <authorList>
            <person name="Tuskan G.A."/>
            <person name="Difazio S."/>
            <person name="Jansson S."/>
            <person name="Bohlmann J."/>
            <person name="Grigoriev I."/>
            <person name="Hellsten U."/>
            <person name="Putnam N."/>
            <person name="Ralph S."/>
            <person name="Rombauts S."/>
            <person name="Salamov A."/>
            <person name="Schein J."/>
            <person name="Sterck L."/>
            <person name="Aerts A."/>
            <person name="Bhalerao R.R."/>
            <person name="Bhalerao R.P."/>
            <person name="Blaudez D."/>
            <person name="Boerjan W."/>
            <person name="Brun A."/>
            <person name="Brunner A."/>
            <person name="Busov V."/>
            <person name="Campbell M."/>
            <person name="Carlson J."/>
            <person name="Chalot M."/>
            <person name="Chapman J."/>
            <person name="Chen G.L."/>
            <person name="Cooper D."/>
            <person name="Coutinho P.M."/>
            <person name="Couturier J."/>
            <person name="Covert S."/>
            <person name="Cronk Q."/>
            <person name="Cunningham R."/>
            <person name="Davis J."/>
            <person name="Degroeve S."/>
            <person name="Dejardin A."/>
            <person name="Depamphilis C."/>
            <person name="Detter J."/>
            <person name="Dirks B."/>
            <person name="Dubchak I."/>
            <person name="Duplessis S."/>
            <person name="Ehlting J."/>
            <person name="Ellis B."/>
            <person name="Gendler K."/>
            <person name="Goodstein D."/>
            <person name="Gribskov M."/>
            <person name="Grimwood J."/>
            <person name="Groover A."/>
            <person name="Gunter L."/>
            <person name="Hamberger B."/>
            <person name="Heinze B."/>
            <person name="Helariutta Y."/>
            <person name="Henrissat B."/>
            <person name="Holligan D."/>
            <person name="Holt R."/>
            <person name="Huang W."/>
            <person name="Islam-Faridi N."/>
            <person name="Jones S."/>
            <person name="Jones-Rhoades M."/>
            <person name="Jorgensen R."/>
            <person name="Joshi C."/>
            <person name="Kangasjarvi J."/>
            <person name="Karlsson J."/>
            <person name="Kelleher C."/>
            <person name="Kirkpatrick R."/>
            <person name="Kirst M."/>
            <person name="Kohler A."/>
            <person name="Kalluri U."/>
            <person name="Larimer F."/>
            <person name="Leebens-Mack J."/>
            <person name="Leple J.C."/>
            <person name="Locascio P."/>
            <person name="Lou Y."/>
            <person name="Lucas S."/>
            <person name="Martin F."/>
            <person name="Montanini B."/>
            <person name="Napoli C."/>
            <person name="Nelson D.R."/>
            <person name="Nelson C."/>
            <person name="Nieminen K."/>
            <person name="Nilsson O."/>
            <person name="Pereda V."/>
            <person name="Peter G."/>
            <person name="Philippe R."/>
            <person name="Pilate G."/>
            <person name="Poliakov A."/>
            <person name="Razumovskaya J."/>
            <person name="Richardson P."/>
            <person name="Rinaldi C."/>
            <person name="Ritland K."/>
            <person name="Rouze P."/>
            <person name="Ryaboy D."/>
            <person name="Schmutz J."/>
            <person name="Schrader J."/>
            <person name="Segerman B."/>
            <person name="Shin H."/>
            <person name="Siddiqui A."/>
            <person name="Sterky F."/>
            <person name="Terry A."/>
            <person name="Tsai C.J."/>
            <person name="Uberbacher E."/>
            <person name="Unneberg P."/>
            <person name="Vahala J."/>
            <person name="Wall K."/>
            <person name="Wessler S."/>
            <person name="Yang G."/>
            <person name="Yin T."/>
            <person name="Douglas C."/>
            <person name="Marra M."/>
            <person name="Sandberg G."/>
            <person name="Van de Peer Y."/>
            <person name="Rokhsar D."/>
        </authorList>
    </citation>
    <scope>NUCLEOTIDE SEQUENCE [LARGE SCALE GENOMIC DNA]</scope>
    <source>
        <strain evidence="5">Nisqually-1</strain>
    </source>
</reference>
<evidence type="ECO:0000313" key="5">
    <source>
        <dbReference type="EMBL" id="PNS22860.1"/>
    </source>
</evidence>
<keyword evidence="1" id="KW-0677">Repeat</keyword>
<evidence type="ECO:0000259" key="4">
    <source>
        <dbReference type="Pfam" id="PF18052"/>
    </source>
</evidence>
<proteinExistence type="predicted"/>
<dbReference type="AlphaFoldDB" id="A0A2K1R6F5"/>
<protein>
    <recommendedName>
        <fullName evidence="4">Disease resistance N-terminal domain-containing protein</fullName>
    </recommendedName>
</protein>
<dbReference type="EMBL" id="KZ623432">
    <property type="protein sequence ID" value="PNS22860.1"/>
    <property type="molecule type" value="Genomic_DNA"/>
</dbReference>
<dbReference type="Pfam" id="PF18052">
    <property type="entry name" value="Rx_N"/>
    <property type="match status" value="1"/>
</dbReference>
<name>A0A2K1R6F5_POPTR</name>
<feature type="domain" description="Disease resistance N-terminal" evidence="4">
    <location>
        <begin position="35"/>
        <end position="101"/>
    </location>
</feature>